<evidence type="ECO:0000256" key="11">
    <source>
        <dbReference type="PROSITE-ProRule" id="PRU00221"/>
    </source>
</evidence>
<dbReference type="GO" id="GO:0003400">
    <property type="term" value="P:regulation of COPII vesicle coating"/>
    <property type="evidence" value="ECO:0007669"/>
    <property type="project" value="TreeGrafter"/>
</dbReference>
<gene>
    <name evidence="13" type="ORF">RHS04_03040</name>
</gene>
<feature type="transmembrane region" description="Helical" evidence="12">
    <location>
        <begin position="385"/>
        <end position="404"/>
    </location>
</feature>
<dbReference type="GO" id="GO:0015031">
    <property type="term" value="P:protein transport"/>
    <property type="evidence" value="ECO:0007669"/>
    <property type="project" value="UniProtKB-KW"/>
</dbReference>
<evidence type="ECO:0000256" key="3">
    <source>
        <dbReference type="ARBA" id="ARBA00022574"/>
    </source>
</evidence>
<evidence type="ECO:0000256" key="5">
    <source>
        <dbReference type="ARBA" id="ARBA00022737"/>
    </source>
</evidence>
<evidence type="ECO:0000256" key="4">
    <source>
        <dbReference type="ARBA" id="ARBA00022692"/>
    </source>
</evidence>
<dbReference type="SMART" id="SM00320">
    <property type="entry name" value="WD40"/>
    <property type="match status" value="4"/>
</dbReference>
<evidence type="ECO:0000256" key="9">
    <source>
        <dbReference type="ARBA" id="ARBA00022989"/>
    </source>
</evidence>
<comment type="subcellular location">
    <subcellularLocation>
        <location evidence="1">Endoplasmic reticulum membrane</location>
        <topology evidence="1">Single-pass type II membrane protein</topology>
    </subcellularLocation>
</comment>
<dbReference type="PROSITE" id="PS50082">
    <property type="entry name" value="WD_REPEATS_2"/>
    <property type="match status" value="1"/>
</dbReference>
<protein>
    <submittedName>
        <fullName evidence="13">WD40 repeats protein</fullName>
    </submittedName>
</protein>
<dbReference type="Gene3D" id="2.130.10.10">
    <property type="entry name" value="YVTN repeat-like/Quinoprotein amine dehydrogenase"/>
    <property type="match status" value="1"/>
</dbReference>
<dbReference type="AlphaFoldDB" id="A0A8H7LL80"/>
<evidence type="ECO:0000256" key="8">
    <source>
        <dbReference type="ARBA" id="ARBA00022927"/>
    </source>
</evidence>
<evidence type="ECO:0000313" key="13">
    <source>
        <dbReference type="EMBL" id="KAF8681016.1"/>
    </source>
</evidence>
<dbReference type="PANTHER" id="PTHR23284:SF0">
    <property type="entry name" value="PROLACTIN REGULATORY ELEMENT-BINDING PROTEIN"/>
    <property type="match status" value="1"/>
</dbReference>
<keyword evidence="4 12" id="KW-0812">Transmembrane</keyword>
<keyword evidence="3 11" id="KW-0853">WD repeat</keyword>
<dbReference type="InterPro" id="IPR045260">
    <property type="entry name" value="Sec12-like"/>
</dbReference>
<dbReference type="GO" id="GO:0006888">
    <property type="term" value="P:endoplasmic reticulum to Golgi vesicle-mediated transport"/>
    <property type="evidence" value="ECO:0007669"/>
    <property type="project" value="TreeGrafter"/>
</dbReference>
<accession>A0A8H7LL80</accession>
<feature type="repeat" description="WD" evidence="11">
    <location>
        <begin position="344"/>
        <end position="374"/>
    </location>
</feature>
<keyword evidence="10 12" id="KW-0472">Membrane</keyword>
<dbReference type="PANTHER" id="PTHR23284">
    <property type="entry name" value="PROLACTIN REGULATORY ELEMENT BINDING PROTEIN"/>
    <property type="match status" value="1"/>
</dbReference>
<dbReference type="GO" id="GO:0005789">
    <property type="term" value="C:endoplasmic reticulum membrane"/>
    <property type="evidence" value="ECO:0007669"/>
    <property type="project" value="UniProtKB-SubCell"/>
</dbReference>
<dbReference type="Pfam" id="PF00400">
    <property type="entry name" value="WD40"/>
    <property type="match status" value="1"/>
</dbReference>
<evidence type="ECO:0000256" key="2">
    <source>
        <dbReference type="ARBA" id="ARBA00022448"/>
    </source>
</evidence>
<comment type="caution">
    <text evidence="13">The sequence shown here is derived from an EMBL/GenBank/DDBJ whole genome shotgun (WGS) entry which is preliminary data.</text>
</comment>
<dbReference type="InterPro" id="IPR015943">
    <property type="entry name" value="WD40/YVTN_repeat-like_dom_sf"/>
</dbReference>
<reference evidence="13" key="1">
    <citation type="submission" date="2020-09" db="EMBL/GenBank/DDBJ databases">
        <title>Comparative genome analyses of four rice-infecting Rhizoctonia solani isolates reveal extensive enrichment of homogalacturonan modification genes.</title>
        <authorList>
            <person name="Lee D.-Y."/>
            <person name="Jeon J."/>
            <person name="Kim K.-T."/>
            <person name="Cheong K."/>
            <person name="Song H."/>
            <person name="Choi G."/>
            <person name="Ko J."/>
            <person name="Opiyo S.O."/>
            <person name="Zuo S."/>
            <person name="Madhav S."/>
            <person name="Lee Y.-H."/>
            <person name="Wang G.-L."/>
        </authorList>
    </citation>
    <scope>NUCLEOTIDE SEQUENCE</scope>
    <source>
        <strain evidence="13">AG1-IA YN-7</strain>
    </source>
</reference>
<keyword evidence="6" id="KW-0256">Endoplasmic reticulum</keyword>
<keyword evidence="7" id="KW-0931">ER-Golgi transport</keyword>
<evidence type="ECO:0000256" key="6">
    <source>
        <dbReference type="ARBA" id="ARBA00022824"/>
    </source>
</evidence>
<dbReference type="InterPro" id="IPR036322">
    <property type="entry name" value="WD40_repeat_dom_sf"/>
</dbReference>
<dbReference type="Proteomes" id="UP000650582">
    <property type="component" value="Unassembled WGS sequence"/>
</dbReference>
<evidence type="ECO:0000256" key="12">
    <source>
        <dbReference type="SAM" id="Phobius"/>
    </source>
</evidence>
<name>A0A8H7LL80_9AGAM</name>
<organism evidence="13 14">
    <name type="scientific">Rhizoctonia solani</name>
    <dbReference type="NCBI Taxonomy" id="456999"/>
    <lineage>
        <taxon>Eukaryota</taxon>
        <taxon>Fungi</taxon>
        <taxon>Dikarya</taxon>
        <taxon>Basidiomycota</taxon>
        <taxon>Agaricomycotina</taxon>
        <taxon>Agaricomycetes</taxon>
        <taxon>Cantharellales</taxon>
        <taxon>Ceratobasidiaceae</taxon>
        <taxon>Rhizoctonia</taxon>
    </lineage>
</organism>
<keyword evidence="5" id="KW-0677">Repeat</keyword>
<evidence type="ECO:0000256" key="1">
    <source>
        <dbReference type="ARBA" id="ARBA00004648"/>
    </source>
</evidence>
<sequence>MRTQHALHTLQAFPVYSLGFVKNDKLLLGGGGGATRSGIKNKLRLYDVDETGAKLELLNELELEKDEDAPMSMAIDHGHNSFICGINGSIEKVEAGVNPHCRAFSVEMKEDMKPLKELGGLPGLSLSPASVGPTGLQLMQKVTALSKDGTLLAAGSSDGKPFNQVTLVSYPKLDLASEPFTIPSGELFDADFSTDGYLIVTSTTNLYVFSPSSAPSKMSPSTAHPQLNLVNTIPVPASHPNSSYRSTRWSPHDSKTAWSIINNTNGSSKDRRGWVARWSITGLGEGEKSQGKGEWKVARIAKVATRPITVFDVSQDGKLLAFGSSDLSVGILDSQKLVPLLTILRAHEFPPTALRFNPSGSLLASASADNTLRLIAVPSSFGQSAMTTILILFVLLVGLLAVLIQRGDIIW</sequence>
<dbReference type="EMBL" id="JACYCC010000036">
    <property type="protein sequence ID" value="KAF8681016.1"/>
    <property type="molecule type" value="Genomic_DNA"/>
</dbReference>
<evidence type="ECO:0000256" key="7">
    <source>
        <dbReference type="ARBA" id="ARBA00022892"/>
    </source>
</evidence>
<dbReference type="GO" id="GO:0005085">
    <property type="term" value="F:guanyl-nucleotide exchange factor activity"/>
    <property type="evidence" value="ECO:0007669"/>
    <property type="project" value="InterPro"/>
</dbReference>
<evidence type="ECO:0000313" key="14">
    <source>
        <dbReference type="Proteomes" id="UP000650582"/>
    </source>
</evidence>
<keyword evidence="9 12" id="KW-1133">Transmembrane helix</keyword>
<evidence type="ECO:0000256" key="10">
    <source>
        <dbReference type="ARBA" id="ARBA00023136"/>
    </source>
</evidence>
<keyword evidence="8" id="KW-0653">Protein transport</keyword>
<proteinExistence type="predicted"/>
<keyword evidence="2" id="KW-0813">Transport</keyword>
<dbReference type="SUPFAM" id="SSF50978">
    <property type="entry name" value="WD40 repeat-like"/>
    <property type="match status" value="1"/>
</dbReference>
<dbReference type="InterPro" id="IPR001680">
    <property type="entry name" value="WD40_rpt"/>
</dbReference>